<reference evidence="3 4" key="1">
    <citation type="submission" date="2022-06" db="EMBL/GenBank/DDBJ databases">
        <title>Roseomonas CN29.</title>
        <authorList>
            <person name="Cheng Y."/>
            <person name="He X."/>
        </authorList>
    </citation>
    <scope>NUCLEOTIDE SEQUENCE [LARGE SCALE GENOMIC DNA]</scope>
    <source>
        <strain evidence="3 4">CN29</strain>
    </source>
</reference>
<dbReference type="Proteomes" id="UP001524642">
    <property type="component" value="Unassembled WGS sequence"/>
</dbReference>
<dbReference type="PROSITE" id="PS51257">
    <property type="entry name" value="PROKAR_LIPOPROTEIN"/>
    <property type="match status" value="1"/>
</dbReference>
<evidence type="ECO:0000313" key="4">
    <source>
        <dbReference type="Proteomes" id="UP001524642"/>
    </source>
</evidence>
<comment type="caution">
    <text evidence="3">The sequence shown here is derived from an EMBL/GenBank/DDBJ whole genome shotgun (WGS) entry which is preliminary data.</text>
</comment>
<evidence type="ECO:0000313" key="3">
    <source>
        <dbReference type="EMBL" id="MCR0983823.1"/>
    </source>
</evidence>
<dbReference type="EMBL" id="JANJOU010000016">
    <property type="protein sequence ID" value="MCR0983823.1"/>
    <property type="molecule type" value="Genomic_DNA"/>
</dbReference>
<feature type="chain" id="PRO_5045446378" evidence="2">
    <location>
        <begin position="25"/>
        <end position="55"/>
    </location>
</feature>
<dbReference type="RefSeq" id="WP_257717488.1">
    <property type="nucleotide sequence ID" value="NZ_JANJOU010000016.1"/>
</dbReference>
<keyword evidence="4" id="KW-1185">Reference proteome</keyword>
<feature type="region of interest" description="Disordered" evidence="1">
    <location>
        <begin position="28"/>
        <end position="55"/>
    </location>
</feature>
<organism evidence="3 4">
    <name type="scientific">Roseomonas populi</name>
    <dbReference type="NCBI Taxonomy" id="3121582"/>
    <lineage>
        <taxon>Bacteria</taxon>
        <taxon>Pseudomonadati</taxon>
        <taxon>Pseudomonadota</taxon>
        <taxon>Alphaproteobacteria</taxon>
        <taxon>Acetobacterales</taxon>
        <taxon>Roseomonadaceae</taxon>
        <taxon>Roseomonas</taxon>
    </lineage>
</organism>
<feature type="signal peptide" evidence="2">
    <location>
        <begin position="1"/>
        <end position="24"/>
    </location>
</feature>
<evidence type="ECO:0000256" key="2">
    <source>
        <dbReference type="SAM" id="SignalP"/>
    </source>
</evidence>
<evidence type="ECO:0000256" key="1">
    <source>
        <dbReference type="SAM" id="MobiDB-lite"/>
    </source>
</evidence>
<sequence>MSHPRSASRAVLAAFGLALLSACAPSTPPPFIGNEEMRGGPLPAAANKAPPPGAA</sequence>
<gene>
    <name evidence="3" type="ORF">NRP21_17345</name>
</gene>
<accession>A0ABT1X8V2</accession>
<protein>
    <submittedName>
        <fullName evidence="3">Uncharacterized protein</fullName>
    </submittedName>
</protein>
<keyword evidence="2" id="KW-0732">Signal</keyword>
<name>A0ABT1X8V2_9PROT</name>
<proteinExistence type="predicted"/>
<feature type="compositionally biased region" description="Low complexity" evidence="1">
    <location>
        <begin position="39"/>
        <end position="48"/>
    </location>
</feature>